<dbReference type="NCBIfam" id="NF002172">
    <property type="entry name" value="PRK01018.1"/>
    <property type="match status" value="1"/>
</dbReference>
<evidence type="ECO:0000256" key="1">
    <source>
        <dbReference type="ARBA" id="ARBA00007326"/>
    </source>
</evidence>
<dbReference type="SUPFAM" id="SSF55315">
    <property type="entry name" value="L30e-like"/>
    <property type="match status" value="1"/>
</dbReference>
<name>A0ABT5X5D2_9EURY</name>
<dbReference type="Pfam" id="PF01248">
    <property type="entry name" value="Ribosomal_L7Ae"/>
    <property type="match status" value="1"/>
</dbReference>
<evidence type="ECO:0000259" key="6">
    <source>
        <dbReference type="Pfam" id="PF01248"/>
    </source>
</evidence>
<evidence type="ECO:0000313" key="7">
    <source>
        <dbReference type="EMBL" id="MDF0589901.1"/>
    </source>
</evidence>
<dbReference type="InterPro" id="IPR004038">
    <property type="entry name" value="Ribosomal_eL8/eL30/eS12/Gad45"/>
</dbReference>
<evidence type="ECO:0000256" key="2">
    <source>
        <dbReference type="ARBA" id="ARBA00022980"/>
    </source>
</evidence>
<dbReference type="Proteomes" id="UP001220010">
    <property type="component" value="Unassembled WGS sequence"/>
</dbReference>
<dbReference type="InterPro" id="IPR039109">
    <property type="entry name" value="Ribosomal_eL30-like"/>
</dbReference>
<dbReference type="InterPro" id="IPR029064">
    <property type="entry name" value="Ribosomal_eL30-like_sf"/>
</dbReference>
<dbReference type="GO" id="GO:0005840">
    <property type="term" value="C:ribosome"/>
    <property type="evidence" value="ECO:0007669"/>
    <property type="project" value="UniProtKB-KW"/>
</dbReference>
<dbReference type="PROSITE" id="PS00993">
    <property type="entry name" value="RIBOSOMAL_L30E_2"/>
    <property type="match status" value="1"/>
</dbReference>
<accession>A0ABT5X5D2</accession>
<keyword evidence="3 5" id="KW-0687">Ribonucleoprotein</keyword>
<dbReference type="Gene3D" id="3.30.1330.30">
    <property type="match status" value="1"/>
</dbReference>
<dbReference type="HAMAP" id="MF_00481">
    <property type="entry name" value="Ribosomal_eL30"/>
    <property type="match status" value="1"/>
</dbReference>
<comment type="caution">
    <text evidence="7">The sequence shown here is derived from an EMBL/GenBank/DDBJ whole genome shotgun (WGS) entry which is preliminary data.</text>
</comment>
<sequence>MINIDRALRSSIRTGKVVLGSNLTVEAGASGKAKLVINAIDCPEDVARELQKADVPVYNYSGRGKDLGAACGKPFSVAALAVIEPGDSEIMALLREIRGIEDE</sequence>
<proteinExistence type="inferred from homology"/>
<gene>
    <name evidence="5" type="primary">rpl30e</name>
    <name evidence="7" type="ORF">P0O15_01735</name>
</gene>
<evidence type="ECO:0000313" key="8">
    <source>
        <dbReference type="Proteomes" id="UP001220010"/>
    </source>
</evidence>
<dbReference type="InterPro" id="IPR022991">
    <property type="entry name" value="Ribosomal_eL30_CS"/>
</dbReference>
<protein>
    <recommendedName>
        <fullName evidence="4 5">Large ribosomal subunit protein eL30</fullName>
    </recommendedName>
</protein>
<dbReference type="InterPro" id="IPR000231">
    <property type="entry name" value="Ribosomal_eL30"/>
</dbReference>
<keyword evidence="2 5" id="KW-0689">Ribosomal protein</keyword>
<keyword evidence="8" id="KW-1185">Reference proteome</keyword>
<feature type="domain" description="Ribosomal protein eL8/eL30/eS12/Gadd45" evidence="6">
    <location>
        <begin position="4"/>
        <end position="91"/>
    </location>
</feature>
<dbReference type="EMBL" id="JARFPK010000005">
    <property type="protein sequence ID" value="MDF0589901.1"/>
    <property type="molecule type" value="Genomic_DNA"/>
</dbReference>
<dbReference type="PANTHER" id="PTHR11449">
    <property type="entry name" value="RIBOSOMAL PROTEIN L30"/>
    <property type="match status" value="1"/>
</dbReference>
<evidence type="ECO:0000256" key="4">
    <source>
        <dbReference type="ARBA" id="ARBA00035231"/>
    </source>
</evidence>
<dbReference type="RefSeq" id="WP_316965662.1">
    <property type="nucleotide sequence ID" value="NZ_JARFPK010000005.1"/>
</dbReference>
<evidence type="ECO:0000256" key="5">
    <source>
        <dbReference type="HAMAP-Rule" id="MF_00481"/>
    </source>
</evidence>
<organism evidence="7 8">
    <name type="scientific">Candidatus Methanocrinis natronophilus</name>
    <dbReference type="NCBI Taxonomy" id="3033396"/>
    <lineage>
        <taxon>Archaea</taxon>
        <taxon>Methanobacteriati</taxon>
        <taxon>Methanobacteriota</taxon>
        <taxon>Stenosarchaea group</taxon>
        <taxon>Methanomicrobia</taxon>
        <taxon>Methanotrichales</taxon>
        <taxon>Methanotrichaceae</taxon>
        <taxon>Methanocrinis</taxon>
    </lineage>
</organism>
<reference evidence="7 8" key="1">
    <citation type="submission" date="2023-03" db="EMBL/GenBank/DDBJ databases">
        <title>WGS of Methanotrichaceae archaeon Mx.</title>
        <authorList>
            <person name="Sorokin D.Y."/>
            <person name="Merkel A.Y."/>
        </authorList>
    </citation>
    <scope>NUCLEOTIDE SEQUENCE [LARGE SCALE GENOMIC DNA]</scope>
    <source>
        <strain evidence="7 8">Mx</strain>
    </source>
</reference>
<comment type="similarity">
    <text evidence="1 5">Belongs to the eukaryotic ribosomal protein eL30 family.</text>
</comment>
<evidence type="ECO:0000256" key="3">
    <source>
        <dbReference type="ARBA" id="ARBA00023274"/>
    </source>
</evidence>